<dbReference type="GO" id="GO:0005524">
    <property type="term" value="F:ATP binding"/>
    <property type="evidence" value="ECO:0007669"/>
    <property type="project" value="UniProtKB-UniRule"/>
</dbReference>
<keyword evidence="7 12" id="KW-0175">Coiled coil</keyword>
<reference evidence="15" key="1">
    <citation type="submission" date="2025-08" db="UniProtKB">
        <authorList>
            <consortium name="Ensembl"/>
        </authorList>
    </citation>
    <scope>IDENTIFICATION</scope>
</reference>
<accession>A0A8C7KER7</accession>
<keyword evidence="4 11" id="KW-0493">Microtubule</keyword>
<dbReference type="GO" id="GO:0008574">
    <property type="term" value="F:plus-end-directed microtubule motor activity"/>
    <property type="evidence" value="ECO:0007669"/>
    <property type="project" value="TreeGrafter"/>
</dbReference>
<protein>
    <recommendedName>
        <fullName evidence="11">Kinesin-like protein</fullName>
    </recommendedName>
</protein>
<evidence type="ECO:0000256" key="3">
    <source>
        <dbReference type="ARBA" id="ARBA00022553"/>
    </source>
</evidence>
<dbReference type="SUPFAM" id="SSF52540">
    <property type="entry name" value="P-loop containing nucleoside triphosphate hydrolases"/>
    <property type="match status" value="1"/>
</dbReference>
<dbReference type="GO" id="GO:0072686">
    <property type="term" value="C:mitotic spindle"/>
    <property type="evidence" value="ECO:0007669"/>
    <property type="project" value="TreeGrafter"/>
</dbReference>
<dbReference type="PROSITE" id="PS00411">
    <property type="entry name" value="KINESIN_MOTOR_1"/>
    <property type="match status" value="1"/>
</dbReference>
<dbReference type="InterPro" id="IPR047149">
    <property type="entry name" value="KIF11-like"/>
</dbReference>
<dbReference type="SMART" id="SM00129">
    <property type="entry name" value="KISc"/>
    <property type="match status" value="1"/>
</dbReference>
<evidence type="ECO:0000256" key="6">
    <source>
        <dbReference type="ARBA" id="ARBA00022840"/>
    </source>
</evidence>
<evidence type="ECO:0000256" key="2">
    <source>
        <dbReference type="ARBA" id="ARBA00022490"/>
    </source>
</evidence>
<dbReference type="CDD" id="cd21787">
    <property type="entry name" value="RBD_KIF20A"/>
    <property type="match status" value="1"/>
</dbReference>
<feature type="coiled-coil region" evidence="12">
    <location>
        <begin position="543"/>
        <end position="622"/>
    </location>
</feature>
<keyword evidence="8 10" id="KW-0505">Motor protein</keyword>
<keyword evidence="3" id="KW-0597">Phosphoprotein</keyword>
<organism evidence="15 16">
    <name type="scientific">Oncorhynchus kisutch</name>
    <name type="common">Coho salmon</name>
    <name type="synonym">Salmo kisutch</name>
    <dbReference type="NCBI Taxonomy" id="8019"/>
    <lineage>
        <taxon>Eukaryota</taxon>
        <taxon>Metazoa</taxon>
        <taxon>Chordata</taxon>
        <taxon>Craniata</taxon>
        <taxon>Vertebrata</taxon>
        <taxon>Euteleostomi</taxon>
        <taxon>Actinopterygii</taxon>
        <taxon>Neopterygii</taxon>
        <taxon>Teleostei</taxon>
        <taxon>Protacanthopterygii</taxon>
        <taxon>Salmoniformes</taxon>
        <taxon>Salmonidae</taxon>
        <taxon>Salmoninae</taxon>
        <taxon>Oncorhynchus</taxon>
    </lineage>
</organism>
<evidence type="ECO:0000256" key="11">
    <source>
        <dbReference type="RuleBase" id="RU000394"/>
    </source>
</evidence>
<dbReference type="Ensembl" id="ENSOKIT00005109375.1">
    <property type="protein sequence ID" value="ENSOKIP00005102086.1"/>
    <property type="gene ID" value="ENSOKIG00005044720.1"/>
</dbReference>
<dbReference type="GO" id="GO:0051231">
    <property type="term" value="P:spindle elongation"/>
    <property type="evidence" value="ECO:0007669"/>
    <property type="project" value="TreeGrafter"/>
</dbReference>
<keyword evidence="16" id="KW-1185">Reference proteome</keyword>
<dbReference type="InterPro" id="IPR001752">
    <property type="entry name" value="Kinesin_motor_dom"/>
</dbReference>
<dbReference type="PANTHER" id="PTHR47970">
    <property type="entry name" value="KINESIN-LIKE PROTEIN KIF11"/>
    <property type="match status" value="1"/>
</dbReference>
<keyword evidence="6 10" id="KW-0067">ATP-binding</keyword>
<dbReference type="PANTHER" id="PTHR47970:SF29">
    <property type="entry name" value="KINESIN FAMILY MEMBER 20B"/>
    <property type="match status" value="1"/>
</dbReference>
<keyword evidence="9" id="KW-0206">Cytoskeleton</keyword>
<proteinExistence type="inferred from homology"/>
<dbReference type="Proteomes" id="UP000694557">
    <property type="component" value="Unassembled WGS sequence"/>
</dbReference>
<keyword evidence="5 10" id="KW-0547">Nucleotide-binding</keyword>
<comment type="similarity">
    <text evidence="10 11">Belongs to the TRAFAC class myosin-kinesin ATPase superfamily. Kinesin family.</text>
</comment>
<dbReference type="GO" id="GO:0008017">
    <property type="term" value="F:microtubule binding"/>
    <property type="evidence" value="ECO:0007669"/>
    <property type="project" value="InterPro"/>
</dbReference>
<evidence type="ECO:0000256" key="4">
    <source>
        <dbReference type="ARBA" id="ARBA00022701"/>
    </source>
</evidence>
<dbReference type="PROSITE" id="PS50067">
    <property type="entry name" value="KINESIN_MOTOR_2"/>
    <property type="match status" value="1"/>
</dbReference>
<evidence type="ECO:0000256" key="13">
    <source>
        <dbReference type="SAM" id="MobiDB-lite"/>
    </source>
</evidence>
<evidence type="ECO:0000256" key="7">
    <source>
        <dbReference type="ARBA" id="ARBA00023054"/>
    </source>
</evidence>
<evidence type="ECO:0000256" key="12">
    <source>
        <dbReference type="SAM" id="Coils"/>
    </source>
</evidence>
<evidence type="ECO:0000256" key="8">
    <source>
        <dbReference type="ARBA" id="ARBA00023175"/>
    </source>
</evidence>
<dbReference type="PRINTS" id="PR00380">
    <property type="entry name" value="KINESINHEAVY"/>
</dbReference>
<evidence type="ECO:0000259" key="14">
    <source>
        <dbReference type="PROSITE" id="PS50067"/>
    </source>
</evidence>
<dbReference type="AlphaFoldDB" id="A0A8C7KER7"/>
<evidence type="ECO:0000256" key="5">
    <source>
        <dbReference type="ARBA" id="ARBA00022741"/>
    </source>
</evidence>
<sequence length="806" mass="90562">MALSLASPCGVLSNEEDGMAVFESTAADIGGRLNGFTLPELSIISPGLEHRPSIREGSTDRVRVFLRIRPLTEGEKERGEEQGCVCVHNEESLILKAPKDSQNMKCAERGVAQSVHKFSFSRIFGPGTTQQDIYESTMKEMVRDVLRGESRLLYTYGVTNSGKTYTVQGEIGLFIALVSVFRKLQGRLYGAMDLKPALYQEVRQLDAGEVRAEEIRRDSLLKEEGGMTSRMRDGTSTWDSGIGGLSITSHIATQLEDSDSVLLEPDSLSHSGGEDLEEGVQFSVWVAFYEIYNEFLYDLLETPPSLQPKKRATLRLSDDKQGNPYVKDLTWVQVRSAEEAWRVLRAGRRNQSFASTHLNHNSSRSHSIFSTRILHVHPDSDRGLATRVSELSVCDLAGSERCKEQRNGERMKEANNINTSLHTLGRCIAALRHNQNNKLRAPQVVPFRDCKLTRVLQGFFCGRGPSSMVVNINPCASTYDETLQALKFSAIATQLVHGPSTKTRVAYILSLLREPQPHSNDSTLMEEDEDSDGEEGDITMFDSDALLRAIEVLKREVQRQREEKEVLEATIREQMFSEMMEVICGMEKDFSQTLETERALLEERFEDKINNLQKSLRRYYNQEIEVSGIGPSFGDALSAISVGFKMVAFSCYGRLILFHIPTHPRSNLRRLRLDLQKLCLNLQSGERACCRNTDGERLRHALAAADGTLAKQDQTLVELQNGLLLVKADLRRKAECLAQMPPSATPGSCNAENQPPEKRPFFLSLFPQCTPSRNKQGHREDQTTRYSRVLRSHLTPPSSRYRVTKC</sequence>
<dbReference type="InterPro" id="IPR019821">
    <property type="entry name" value="Kinesin_motor_CS"/>
</dbReference>
<evidence type="ECO:0000313" key="16">
    <source>
        <dbReference type="Proteomes" id="UP000694557"/>
    </source>
</evidence>
<dbReference type="Gene3D" id="3.40.850.10">
    <property type="entry name" value="Kinesin motor domain"/>
    <property type="match status" value="2"/>
</dbReference>
<evidence type="ECO:0000256" key="1">
    <source>
        <dbReference type="ARBA" id="ARBA00004186"/>
    </source>
</evidence>
<feature type="binding site" evidence="10">
    <location>
        <begin position="157"/>
        <end position="164"/>
    </location>
    <ligand>
        <name>ATP</name>
        <dbReference type="ChEBI" id="CHEBI:30616"/>
    </ligand>
</feature>
<dbReference type="GO" id="GO:0090307">
    <property type="term" value="P:mitotic spindle assembly"/>
    <property type="evidence" value="ECO:0007669"/>
    <property type="project" value="TreeGrafter"/>
</dbReference>
<dbReference type="GeneTree" id="ENSGT00940000156931"/>
<gene>
    <name evidence="15" type="primary">KIF20A</name>
    <name evidence="15" type="synonym">LOC109872783</name>
</gene>
<dbReference type="FunFam" id="3.40.850.10:FF:000095">
    <property type="entry name" value="Kinesin-like protein"/>
    <property type="match status" value="1"/>
</dbReference>
<dbReference type="GO" id="GO:0005634">
    <property type="term" value="C:nucleus"/>
    <property type="evidence" value="ECO:0007669"/>
    <property type="project" value="TreeGrafter"/>
</dbReference>
<feature type="region of interest" description="Disordered" evidence="13">
    <location>
        <begin position="771"/>
        <end position="806"/>
    </location>
</feature>
<comment type="subcellular location">
    <subcellularLocation>
        <location evidence="1">Cytoplasm</location>
        <location evidence="1">Cytoskeleton</location>
        <location evidence="1">Spindle</location>
    </subcellularLocation>
</comment>
<dbReference type="GO" id="GO:0005876">
    <property type="term" value="C:spindle microtubule"/>
    <property type="evidence" value="ECO:0007669"/>
    <property type="project" value="TreeGrafter"/>
</dbReference>
<dbReference type="GO" id="GO:0007018">
    <property type="term" value="P:microtubule-based movement"/>
    <property type="evidence" value="ECO:0007669"/>
    <property type="project" value="InterPro"/>
</dbReference>
<evidence type="ECO:0000256" key="9">
    <source>
        <dbReference type="ARBA" id="ARBA00023212"/>
    </source>
</evidence>
<evidence type="ECO:0000313" key="15">
    <source>
        <dbReference type="Ensembl" id="ENSOKIP00005102086.1"/>
    </source>
</evidence>
<reference evidence="15" key="2">
    <citation type="submission" date="2025-09" db="UniProtKB">
        <authorList>
            <consortium name="Ensembl"/>
        </authorList>
    </citation>
    <scope>IDENTIFICATION</scope>
</reference>
<name>A0A8C7KER7_ONCKI</name>
<dbReference type="InterPro" id="IPR036961">
    <property type="entry name" value="Kinesin_motor_dom_sf"/>
</dbReference>
<evidence type="ECO:0000256" key="10">
    <source>
        <dbReference type="PROSITE-ProRule" id="PRU00283"/>
    </source>
</evidence>
<dbReference type="Pfam" id="PF00225">
    <property type="entry name" value="Kinesin"/>
    <property type="match status" value="1"/>
</dbReference>
<dbReference type="InterPro" id="IPR027417">
    <property type="entry name" value="P-loop_NTPase"/>
</dbReference>
<keyword evidence="2" id="KW-0963">Cytoplasm</keyword>
<feature type="domain" description="Kinesin motor" evidence="14">
    <location>
        <begin position="61"/>
        <end position="495"/>
    </location>
</feature>